<evidence type="ECO:0000256" key="1">
    <source>
        <dbReference type="SAM" id="Phobius"/>
    </source>
</evidence>
<evidence type="ECO:0000313" key="2">
    <source>
        <dbReference type="EMBL" id="AAN04061.1"/>
    </source>
</evidence>
<feature type="transmembrane region" description="Helical" evidence="1">
    <location>
        <begin position="214"/>
        <end position="234"/>
    </location>
</feature>
<dbReference type="EMBL" id="AF538042">
    <property type="protein sequence ID" value="AAN04061.1"/>
    <property type="molecule type" value="Genomic_DNA"/>
</dbReference>
<proteinExistence type="predicted"/>
<keyword evidence="1" id="KW-0812">Transmembrane</keyword>
<accession>Q8M0D2</accession>
<organism evidence="2">
    <name type="scientific">Amoebidium parasiticum</name>
    <dbReference type="NCBI Taxonomy" id="4881"/>
    <lineage>
        <taxon>Eukaryota</taxon>
        <taxon>Ichthyosporea</taxon>
        <taxon>Ichthyophonida</taxon>
        <taxon>Amoebidiaceae</taxon>
        <taxon>Amoebidium</taxon>
    </lineage>
</organism>
<name>Q8M0D2_AMOPA</name>
<keyword evidence="1" id="KW-0472">Membrane</keyword>
<reference evidence="2" key="1">
    <citation type="journal article" date="2002" name="Curr. Biol.">
        <title>The closest unicellular relatives of animals.</title>
        <authorList>
            <person name="Lang B.F."/>
            <person name="O'Kelly C."/>
            <person name="Nerad T."/>
            <person name="Gray M.W."/>
            <person name="Burger G."/>
        </authorList>
    </citation>
    <scope>NUCLEOTIDE SEQUENCE</scope>
    <source>
        <strain evidence="2">JAP-7-2</strain>
    </source>
</reference>
<feature type="transmembrane region" description="Helical" evidence="1">
    <location>
        <begin position="90"/>
        <end position="112"/>
    </location>
</feature>
<keyword evidence="2" id="KW-0496">Mitochondrion</keyword>
<protein>
    <submittedName>
        <fullName evidence="2">Orf248</fullName>
    </submittedName>
</protein>
<gene>
    <name evidence="2" type="primary">orf248</name>
</gene>
<keyword evidence="1" id="KW-1133">Transmembrane helix</keyword>
<sequence>MPSCRALIGSMCLTMPSCRALIYVSHNDTGTLVKPMRCFIYLTLISSDSQLRFSGVASFVVASFVMAVTATSFVIAATAFPFSFVIIRHLIVISSMHFSSFLPIFLSFLSFIKRNWVLWKWRLCVFRDCGHVFRDGGHGIPIPIRDHTLSHCYLFHALFFFPTDFPLFPLLSFIVVAHFLEWRLSWLGSLEVASSRFSWWRPRQRLSWWRPRHLWSYAISLLSLPCTFMLSYLFSSLSSLVITAFSGV</sequence>
<geneLocation type="mitochondrion" evidence="2"/>
<feature type="transmembrane region" description="Helical" evidence="1">
    <location>
        <begin position="56"/>
        <end position="78"/>
    </location>
</feature>
<dbReference type="AlphaFoldDB" id="Q8M0D2"/>